<name>A0A182SFT4_9DIPT</name>
<feature type="region of interest" description="Disordered" evidence="1">
    <location>
        <begin position="144"/>
        <end position="225"/>
    </location>
</feature>
<reference evidence="2" key="2">
    <citation type="submission" date="2020-05" db="UniProtKB">
        <authorList>
            <consortium name="EnsemblMetazoa"/>
        </authorList>
    </citation>
    <scope>IDENTIFICATION</scope>
    <source>
        <strain evidence="2">maculatus3</strain>
    </source>
</reference>
<evidence type="ECO:0000313" key="2">
    <source>
        <dbReference type="EnsemblMetazoa" id="AMAM005936-PA"/>
    </source>
</evidence>
<dbReference type="EnsemblMetazoa" id="AMAM005936-RA">
    <property type="protein sequence ID" value="AMAM005936-PA"/>
    <property type="gene ID" value="AMAM005936"/>
</dbReference>
<keyword evidence="3" id="KW-1185">Reference proteome</keyword>
<evidence type="ECO:0000313" key="3">
    <source>
        <dbReference type="Proteomes" id="UP000075901"/>
    </source>
</evidence>
<dbReference type="AlphaFoldDB" id="A0A182SFT4"/>
<proteinExistence type="predicted"/>
<organism evidence="2 3">
    <name type="scientific">Anopheles maculatus</name>
    <dbReference type="NCBI Taxonomy" id="74869"/>
    <lineage>
        <taxon>Eukaryota</taxon>
        <taxon>Metazoa</taxon>
        <taxon>Ecdysozoa</taxon>
        <taxon>Arthropoda</taxon>
        <taxon>Hexapoda</taxon>
        <taxon>Insecta</taxon>
        <taxon>Pterygota</taxon>
        <taxon>Neoptera</taxon>
        <taxon>Endopterygota</taxon>
        <taxon>Diptera</taxon>
        <taxon>Nematocera</taxon>
        <taxon>Culicoidea</taxon>
        <taxon>Culicidae</taxon>
        <taxon>Anophelinae</taxon>
        <taxon>Anopheles</taxon>
        <taxon>Anopheles maculatus group</taxon>
    </lineage>
</organism>
<feature type="compositionally biased region" description="Polar residues" evidence="1">
    <location>
        <begin position="216"/>
        <end position="225"/>
    </location>
</feature>
<dbReference type="Proteomes" id="UP000075901">
    <property type="component" value="Unassembled WGS sequence"/>
</dbReference>
<protein>
    <submittedName>
        <fullName evidence="2">Uncharacterized protein</fullName>
    </submittedName>
</protein>
<sequence length="281" mass="30185">ASRLLDQSSCLLAADDTDDDFGLTALDCSACTANTGDDTADCDRTAESHENENVQITPTLNNSMPPTRTPTVRIVNSTPLNHDHLAQHHYHHHLQQYHPYSHSGHSGSRHTSRVFCSPFRILWFEDDADDLAILKDSHRNPHKISTASFSPGDVNPLPPPSTTLNDSDSDFQPLGTPGSHHDQSATSRRSRDEEELPGNGSRDDTAASSLCGGGSQQSITSTPNSSLFKTMRTSAMAMNGLPAAAAASSSVCDNSLSAAGGYSSFLTKKKLKFKTDDDDSD</sequence>
<accession>A0A182SFT4</accession>
<reference evidence="3" key="1">
    <citation type="submission" date="2013-09" db="EMBL/GenBank/DDBJ databases">
        <title>The Genome Sequence of Anopheles maculatus species B.</title>
        <authorList>
            <consortium name="The Broad Institute Genomics Platform"/>
            <person name="Neafsey D.E."/>
            <person name="Besansky N."/>
            <person name="Howell P."/>
            <person name="Walton C."/>
            <person name="Young S.K."/>
            <person name="Zeng Q."/>
            <person name="Gargeya S."/>
            <person name="Fitzgerald M."/>
            <person name="Haas B."/>
            <person name="Abouelleil A."/>
            <person name="Allen A.W."/>
            <person name="Alvarado L."/>
            <person name="Arachchi H.M."/>
            <person name="Berlin A.M."/>
            <person name="Chapman S.B."/>
            <person name="Gainer-Dewar J."/>
            <person name="Goldberg J."/>
            <person name="Griggs A."/>
            <person name="Gujja S."/>
            <person name="Hansen M."/>
            <person name="Howarth C."/>
            <person name="Imamovic A."/>
            <person name="Ireland A."/>
            <person name="Larimer J."/>
            <person name="McCowan C."/>
            <person name="Murphy C."/>
            <person name="Pearson M."/>
            <person name="Poon T.W."/>
            <person name="Priest M."/>
            <person name="Roberts A."/>
            <person name="Saif S."/>
            <person name="Shea T."/>
            <person name="Sisk P."/>
            <person name="Sykes S."/>
            <person name="Wortman J."/>
            <person name="Nusbaum C."/>
            <person name="Birren B."/>
        </authorList>
    </citation>
    <scope>NUCLEOTIDE SEQUENCE [LARGE SCALE GENOMIC DNA]</scope>
    <source>
        <strain evidence="3">maculatus3</strain>
    </source>
</reference>
<evidence type="ECO:0000256" key="1">
    <source>
        <dbReference type="SAM" id="MobiDB-lite"/>
    </source>
</evidence>
<dbReference type="VEuPathDB" id="VectorBase:AMAM005936"/>